<comment type="subcellular location">
    <subcellularLocation>
        <location evidence="1">Cell inner membrane</location>
        <topology evidence="1">Multi-pass membrane protein</topology>
    </subcellularLocation>
    <subcellularLocation>
        <location evidence="14">Cell membrane</location>
        <topology evidence="14">Multi-pass membrane protein</topology>
    </subcellularLocation>
</comment>
<dbReference type="GO" id="GO:0015035">
    <property type="term" value="F:protein-disulfide reductase activity"/>
    <property type="evidence" value="ECO:0007669"/>
    <property type="project" value="UniProtKB-UniRule"/>
</dbReference>
<evidence type="ECO:0000256" key="15">
    <source>
        <dbReference type="SAM" id="Phobius"/>
    </source>
</evidence>
<keyword evidence="12 14" id="KW-0143">Chaperone</keyword>
<feature type="topological domain" description="Periplasmic" evidence="14">
    <location>
        <begin position="32"/>
        <end position="49"/>
    </location>
</feature>
<feature type="transmembrane region" description="Helical" evidence="15">
    <location>
        <begin position="45"/>
        <end position="64"/>
    </location>
</feature>
<keyword evidence="11 14" id="KW-1015">Disulfide bond</keyword>
<keyword evidence="13 14" id="KW-0676">Redox-active center</keyword>
<keyword evidence="8 14" id="KW-1133">Transmembrane helix</keyword>
<comment type="similarity">
    <text evidence="2 14">Belongs to the DsbB family.</text>
</comment>
<keyword evidence="17" id="KW-1185">Reference proteome</keyword>
<name>A0A1H9I2G5_9GAMM</name>
<dbReference type="AlphaFoldDB" id="A0A1H9I2G5"/>
<evidence type="ECO:0000256" key="3">
    <source>
        <dbReference type="ARBA" id="ARBA00022448"/>
    </source>
</evidence>
<dbReference type="GO" id="GO:0005886">
    <property type="term" value="C:plasma membrane"/>
    <property type="evidence" value="ECO:0007669"/>
    <property type="project" value="UniProtKB-SubCell"/>
</dbReference>
<dbReference type="GO" id="GO:0006457">
    <property type="term" value="P:protein folding"/>
    <property type="evidence" value="ECO:0007669"/>
    <property type="project" value="InterPro"/>
</dbReference>
<dbReference type="Gene3D" id="1.20.1550.10">
    <property type="entry name" value="DsbB-like"/>
    <property type="match status" value="1"/>
</dbReference>
<dbReference type="NCBIfam" id="NF002485">
    <property type="entry name" value="PRK01749.1"/>
    <property type="match status" value="1"/>
</dbReference>
<reference evidence="17" key="1">
    <citation type="submission" date="2016-10" db="EMBL/GenBank/DDBJ databases">
        <authorList>
            <person name="Varghese N."/>
            <person name="Submissions S."/>
        </authorList>
    </citation>
    <scope>NUCLEOTIDE SEQUENCE [LARGE SCALE GENOMIC DNA]</scope>
    <source>
        <strain evidence="17">8N4</strain>
    </source>
</reference>
<feature type="topological domain" description="Cytoplasmic" evidence="14">
    <location>
        <begin position="66"/>
        <end position="71"/>
    </location>
</feature>
<dbReference type="PANTHER" id="PTHR36570:SF2">
    <property type="entry name" value="DISULFIDE BOND FORMATION PROTEIN B"/>
    <property type="match status" value="1"/>
</dbReference>
<evidence type="ECO:0000256" key="11">
    <source>
        <dbReference type="ARBA" id="ARBA00023157"/>
    </source>
</evidence>
<gene>
    <name evidence="14" type="primary">dsbB</name>
    <name evidence="16" type="ORF">SAMN05216522_105177</name>
</gene>
<dbReference type="EMBL" id="FOGC01000005">
    <property type="protein sequence ID" value="SEQ68728.1"/>
    <property type="molecule type" value="Genomic_DNA"/>
</dbReference>
<feature type="topological domain" description="Cytoplasmic" evidence="14">
    <location>
        <begin position="1"/>
        <end position="14"/>
    </location>
</feature>
<evidence type="ECO:0000256" key="13">
    <source>
        <dbReference type="ARBA" id="ARBA00023284"/>
    </source>
</evidence>
<evidence type="ECO:0000256" key="12">
    <source>
        <dbReference type="ARBA" id="ARBA00023186"/>
    </source>
</evidence>
<evidence type="ECO:0000256" key="8">
    <source>
        <dbReference type="ARBA" id="ARBA00022989"/>
    </source>
</evidence>
<keyword evidence="4 14" id="KW-1003">Cell membrane</keyword>
<feature type="transmembrane region" description="Helical" evidence="15">
    <location>
        <begin position="71"/>
        <end position="89"/>
    </location>
</feature>
<evidence type="ECO:0000256" key="2">
    <source>
        <dbReference type="ARBA" id="ARBA00008823"/>
    </source>
</evidence>
<dbReference type="InterPro" id="IPR022920">
    <property type="entry name" value="Disulphide_bond_form_DsbB"/>
</dbReference>
<accession>A0A1H9I2G5</accession>
<dbReference type="InterPro" id="IPR003752">
    <property type="entry name" value="DiS_bond_form_DsbB/BdbC"/>
</dbReference>
<evidence type="ECO:0000256" key="4">
    <source>
        <dbReference type="ARBA" id="ARBA00022475"/>
    </source>
</evidence>
<feature type="disulfide bond" description="Redox-active" evidence="14">
    <location>
        <begin position="41"/>
        <end position="44"/>
    </location>
</feature>
<dbReference type="InterPro" id="IPR023380">
    <property type="entry name" value="DsbB-like_sf"/>
</dbReference>
<evidence type="ECO:0000256" key="10">
    <source>
        <dbReference type="ARBA" id="ARBA00023136"/>
    </source>
</evidence>
<proteinExistence type="inferred from homology"/>
<feature type="disulfide bond" description="Redox-active" evidence="14">
    <location>
        <begin position="104"/>
        <end position="130"/>
    </location>
</feature>
<dbReference type="PANTHER" id="PTHR36570">
    <property type="entry name" value="DISULFIDE BOND FORMATION PROTEIN B"/>
    <property type="match status" value="1"/>
</dbReference>
<keyword evidence="7 14" id="KW-0249">Electron transport</keyword>
<evidence type="ECO:0000313" key="16">
    <source>
        <dbReference type="EMBL" id="SEQ68728.1"/>
    </source>
</evidence>
<dbReference type="STRING" id="988801.SAMN05216522_105177"/>
<dbReference type="OrthoDB" id="3711263at2"/>
<keyword evidence="6 14" id="KW-0812">Transmembrane</keyword>
<dbReference type="Pfam" id="PF02600">
    <property type="entry name" value="DsbB"/>
    <property type="match status" value="1"/>
</dbReference>
<evidence type="ECO:0000256" key="14">
    <source>
        <dbReference type="HAMAP-Rule" id="MF_00286"/>
    </source>
</evidence>
<dbReference type="GO" id="GO:0009055">
    <property type="term" value="F:electron transfer activity"/>
    <property type="evidence" value="ECO:0007669"/>
    <property type="project" value="UniProtKB-UniRule"/>
</dbReference>
<evidence type="ECO:0000256" key="6">
    <source>
        <dbReference type="ARBA" id="ARBA00022692"/>
    </source>
</evidence>
<dbReference type="SUPFAM" id="SSF158442">
    <property type="entry name" value="DsbB-like"/>
    <property type="match status" value="1"/>
</dbReference>
<evidence type="ECO:0000313" key="17">
    <source>
        <dbReference type="Proteomes" id="UP000242515"/>
    </source>
</evidence>
<dbReference type="InterPro" id="IPR050183">
    <property type="entry name" value="DsbB"/>
</dbReference>
<feature type="transmembrane region" description="Helical" evidence="15">
    <location>
        <begin position="145"/>
        <end position="165"/>
    </location>
</feature>
<dbReference type="RefSeq" id="WP_092675252.1">
    <property type="nucleotide sequence ID" value="NZ_FOGC01000005.1"/>
</dbReference>
<evidence type="ECO:0000256" key="5">
    <source>
        <dbReference type="ARBA" id="ARBA00022519"/>
    </source>
</evidence>
<evidence type="ECO:0000256" key="9">
    <source>
        <dbReference type="ARBA" id="ARBA00023002"/>
    </source>
</evidence>
<evidence type="ECO:0000256" key="1">
    <source>
        <dbReference type="ARBA" id="ARBA00004429"/>
    </source>
</evidence>
<keyword evidence="5" id="KW-0997">Cell inner membrane</keyword>
<organism evidence="16 17">
    <name type="scientific">Rosenbergiella nectarea</name>
    <dbReference type="NCBI Taxonomy" id="988801"/>
    <lineage>
        <taxon>Bacteria</taxon>
        <taxon>Pseudomonadati</taxon>
        <taxon>Pseudomonadota</taxon>
        <taxon>Gammaproteobacteria</taxon>
        <taxon>Enterobacterales</taxon>
        <taxon>Erwiniaceae</taxon>
        <taxon>Rosenbergiella</taxon>
    </lineage>
</organism>
<comment type="function">
    <text evidence="14">Required for disulfide bond formation in some periplasmic proteins. Acts by oxidizing the DsbA protein.</text>
</comment>
<evidence type="ECO:0000256" key="7">
    <source>
        <dbReference type="ARBA" id="ARBA00022982"/>
    </source>
</evidence>
<dbReference type="HAMAP" id="MF_00286">
    <property type="entry name" value="DsbB"/>
    <property type="match status" value="1"/>
</dbReference>
<dbReference type="Proteomes" id="UP000242515">
    <property type="component" value="Unassembled WGS sequence"/>
</dbReference>
<feature type="topological domain" description="Periplasmic" evidence="14">
    <location>
        <begin position="90"/>
        <end position="144"/>
    </location>
</feature>
<keyword evidence="10 14" id="KW-0472">Membrane</keyword>
<keyword evidence="9 14" id="KW-0560">Oxidoreductase</keyword>
<keyword evidence="3 14" id="KW-0813">Transport</keyword>
<feature type="topological domain" description="Cytoplasmic" evidence="14">
    <location>
        <begin position="164"/>
        <end position="173"/>
    </location>
</feature>
<protein>
    <recommendedName>
        <fullName evidence="14">Disulfide bond formation protein B</fullName>
    </recommendedName>
    <alternativeName>
        <fullName evidence="14">Disulfide oxidoreductase</fullName>
    </alternativeName>
</protein>
<sequence length="173" mass="19215">MLRKLKLFSQHRGAWLLLAAGVLVLELTALGFQFFLGQKPCVLCVYQRAALAGLLVAALIGAIAPKTPLRFIAILGWLIAAAKTFALAWDQTQLQLHPPLFATCDFLPRFPQWLPLNHWFPAIFTPTGNCTDKGWEWLSMTMPQWLVGISGVLFVIGLLVLAVQLPCPKKNRP</sequence>